<protein>
    <submittedName>
        <fullName evidence="2">Uncharacterized protein</fullName>
    </submittedName>
</protein>
<dbReference type="RefSeq" id="WP_183551659.1">
    <property type="nucleotide sequence ID" value="NZ_JACHBX010000001.1"/>
</dbReference>
<gene>
    <name evidence="2" type="ORF">HD842_000961</name>
</gene>
<evidence type="ECO:0000313" key="3">
    <source>
        <dbReference type="Proteomes" id="UP000540787"/>
    </source>
</evidence>
<reference evidence="2 3" key="1">
    <citation type="submission" date="2020-08" db="EMBL/GenBank/DDBJ databases">
        <title>The Agave Microbiome: Exploring the role of microbial communities in plant adaptations to desert environments.</title>
        <authorList>
            <person name="Partida-Martinez L.P."/>
        </authorList>
    </citation>
    <scope>NUCLEOTIDE SEQUENCE [LARGE SCALE GENOMIC DNA]</scope>
    <source>
        <strain evidence="2 3">AT3.2</strain>
    </source>
</reference>
<dbReference type="AlphaFoldDB" id="A0A7X0CC61"/>
<keyword evidence="3" id="KW-1185">Reference proteome</keyword>
<feature type="compositionally biased region" description="Basic and acidic residues" evidence="1">
    <location>
        <begin position="218"/>
        <end position="234"/>
    </location>
</feature>
<proteinExistence type="predicted"/>
<sequence>MNDPRSAGLAATLLVHVLLILAWQMARTLPAPVAGDDAAMLWLRVPAPAPVPAPRIVAVPPVQPEAAPTRKPGTPLRPVPVVQAETPVQTPVPAPVPDAPPVPVESATTSTAAIMDSARRSIGDIDRALRKERQPTIVLPPDSPQLRLRRGIEHAREMAPPRLWEAPRVVELVNNTGDGARRTRVITGDRTYCLTDRAPTTNVEMIEMHGKQRFTTCPKDEEPARQQEWRTARD</sequence>
<evidence type="ECO:0000256" key="1">
    <source>
        <dbReference type="SAM" id="MobiDB-lite"/>
    </source>
</evidence>
<dbReference type="EMBL" id="JACHBX010000001">
    <property type="protein sequence ID" value="MBB6132850.1"/>
    <property type="molecule type" value="Genomic_DNA"/>
</dbReference>
<organism evidence="2 3">
    <name type="scientific">Massilia aurea</name>
    <dbReference type="NCBI Taxonomy" id="373040"/>
    <lineage>
        <taxon>Bacteria</taxon>
        <taxon>Pseudomonadati</taxon>
        <taxon>Pseudomonadota</taxon>
        <taxon>Betaproteobacteria</taxon>
        <taxon>Burkholderiales</taxon>
        <taxon>Oxalobacteraceae</taxon>
        <taxon>Telluria group</taxon>
        <taxon>Massilia</taxon>
    </lineage>
</organism>
<comment type="caution">
    <text evidence="2">The sequence shown here is derived from an EMBL/GenBank/DDBJ whole genome shotgun (WGS) entry which is preliminary data.</text>
</comment>
<accession>A0A7X0CC61</accession>
<feature type="region of interest" description="Disordered" evidence="1">
    <location>
        <begin position="214"/>
        <end position="234"/>
    </location>
</feature>
<name>A0A7X0CC61_9BURK</name>
<evidence type="ECO:0000313" key="2">
    <source>
        <dbReference type="EMBL" id="MBB6132850.1"/>
    </source>
</evidence>
<dbReference type="Proteomes" id="UP000540787">
    <property type="component" value="Unassembled WGS sequence"/>
</dbReference>